<gene>
    <name evidence="2" type="ORF">TRIATDRAFT_257219</name>
</gene>
<comment type="caution">
    <text evidence="2">The sequence shown here is derived from an EMBL/GenBank/DDBJ whole genome shotgun (WGS) entry which is preliminary data.</text>
</comment>
<accession>G9NW31</accession>
<sequence>MYTVVSKDKSTIAAPAQHPIDEDDDYETILIYRSYPNPIEMAERKHRGVGRGNT</sequence>
<evidence type="ECO:0000313" key="2">
    <source>
        <dbReference type="EMBL" id="EHK45197.1"/>
    </source>
</evidence>
<evidence type="ECO:0000256" key="1">
    <source>
        <dbReference type="SAM" id="MobiDB-lite"/>
    </source>
</evidence>
<feature type="compositionally biased region" description="Basic and acidic residues" evidence="1">
    <location>
        <begin position="1"/>
        <end position="10"/>
    </location>
</feature>
<dbReference type="HOGENOM" id="CLU_3050611_0_0_1"/>
<dbReference type="Proteomes" id="UP000005426">
    <property type="component" value="Unassembled WGS sequence"/>
</dbReference>
<protein>
    <submittedName>
        <fullName evidence="2">Uncharacterized protein</fullName>
    </submittedName>
</protein>
<proteinExistence type="predicted"/>
<organism evidence="2 3">
    <name type="scientific">Hypocrea atroviridis (strain ATCC 20476 / IMI 206040)</name>
    <name type="common">Trichoderma atroviride</name>
    <dbReference type="NCBI Taxonomy" id="452589"/>
    <lineage>
        <taxon>Eukaryota</taxon>
        <taxon>Fungi</taxon>
        <taxon>Dikarya</taxon>
        <taxon>Ascomycota</taxon>
        <taxon>Pezizomycotina</taxon>
        <taxon>Sordariomycetes</taxon>
        <taxon>Hypocreomycetidae</taxon>
        <taxon>Hypocreales</taxon>
        <taxon>Hypocreaceae</taxon>
        <taxon>Trichoderma</taxon>
    </lineage>
</organism>
<feature type="region of interest" description="Disordered" evidence="1">
    <location>
        <begin position="1"/>
        <end position="20"/>
    </location>
</feature>
<dbReference type="OrthoDB" id="4897217at2759"/>
<keyword evidence="3" id="KW-1185">Reference proteome</keyword>
<evidence type="ECO:0000313" key="3">
    <source>
        <dbReference type="Proteomes" id="UP000005426"/>
    </source>
</evidence>
<dbReference type="EMBL" id="ABDG02000024">
    <property type="protein sequence ID" value="EHK45197.1"/>
    <property type="molecule type" value="Genomic_DNA"/>
</dbReference>
<name>G9NW31_HYPAI</name>
<reference evidence="2 3" key="1">
    <citation type="journal article" date="2011" name="Genome Biol.">
        <title>Comparative genome sequence analysis underscores mycoparasitism as the ancestral life style of Trichoderma.</title>
        <authorList>
            <person name="Kubicek C.P."/>
            <person name="Herrera-Estrella A."/>
            <person name="Seidl-Seiboth V."/>
            <person name="Martinez D.A."/>
            <person name="Druzhinina I.S."/>
            <person name="Thon M."/>
            <person name="Zeilinger S."/>
            <person name="Casas-Flores S."/>
            <person name="Horwitz B.A."/>
            <person name="Mukherjee P.K."/>
            <person name="Mukherjee M."/>
            <person name="Kredics L."/>
            <person name="Alcaraz L.D."/>
            <person name="Aerts A."/>
            <person name="Antal Z."/>
            <person name="Atanasova L."/>
            <person name="Cervantes-Badillo M.G."/>
            <person name="Challacombe J."/>
            <person name="Chertkov O."/>
            <person name="McCluskey K."/>
            <person name="Coulpier F."/>
            <person name="Deshpande N."/>
            <person name="von Doehren H."/>
            <person name="Ebbole D.J."/>
            <person name="Esquivel-Naranjo E.U."/>
            <person name="Fekete E."/>
            <person name="Flipphi M."/>
            <person name="Glaser F."/>
            <person name="Gomez-Rodriguez E.Y."/>
            <person name="Gruber S."/>
            <person name="Han C."/>
            <person name="Henrissat B."/>
            <person name="Hermosa R."/>
            <person name="Hernandez-Onate M."/>
            <person name="Karaffa L."/>
            <person name="Kosti I."/>
            <person name="Le Crom S."/>
            <person name="Lindquist E."/>
            <person name="Lucas S."/>
            <person name="Luebeck M."/>
            <person name="Luebeck P.S."/>
            <person name="Margeot A."/>
            <person name="Metz B."/>
            <person name="Misra M."/>
            <person name="Nevalainen H."/>
            <person name="Omann M."/>
            <person name="Packer N."/>
            <person name="Perrone G."/>
            <person name="Uresti-Rivera E.E."/>
            <person name="Salamov A."/>
            <person name="Schmoll M."/>
            <person name="Seiboth B."/>
            <person name="Shapiro H."/>
            <person name="Sukno S."/>
            <person name="Tamayo-Ramos J.A."/>
            <person name="Tisch D."/>
            <person name="Wiest A."/>
            <person name="Wilkinson H.H."/>
            <person name="Zhang M."/>
            <person name="Coutinho P.M."/>
            <person name="Kenerley C.M."/>
            <person name="Monte E."/>
            <person name="Baker S.E."/>
            <person name="Grigoriev I.V."/>
        </authorList>
    </citation>
    <scope>NUCLEOTIDE SEQUENCE [LARGE SCALE GENOMIC DNA]</scope>
    <source>
        <strain evidence="3">ATCC 20476 / IMI 206040</strain>
    </source>
</reference>
<dbReference type="AlphaFoldDB" id="G9NW31"/>